<comment type="subcellular location">
    <subcellularLocation>
        <location evidence="1">Cell inner membrane</location>
        <topology evidence="1">Multi-pass membrane protein</topology>
    </subcellularLocation>
</comment>
<dbReference type="InterPro" id="IPR004089">
    <property type="entry name" value="MCPsignal_dom"/>
</dbReference>
<dbReference type="InterPro" id="IPR003122">
    <property type="entry name" value="Tar_rcpt_lig-bd"/>
</dbReference>
<dbReference type="PANTHER" id="PTHR43531">
    <property type="entry name" value="PROTEIN ICFG"/>
    <property type="match status" value="1"/>
</dbReference>
<dbReference type="PANTHER" id="PTHR43531:SF14">
    <property type="entry name" value="METHYL-ACCEPTING CHEMOTAXIS PROTEIN I-RELATED"/>
    <property type="match status" value="1"/>
</dbReference>
<dbReference type="CDD" id="cd06225">
    <property type="entry name" value="HAMP"/>
    <property type="match status" value="1"/>
</dbReference>
<evidence type="ECO:0000313" key="16">
    <source>
        <dbReference type="EMBL" id="NIF02022.1"/>
    </source>
</evidence>
<organism evidence="16 17">
    <name type="scientific">Candidatus Pantoea formicae</name>
    <dbReference type="NCBI Taxonomy" id="2608355"/>
    <lineage>
        <taxon>Bacteria</taxon>
        <taxon>Pseudomonadati</taxon>
        <taxon>Pseudomonadota</taxon>
        <taxon>Gammaproteobacteria</taxon>
        <taxon>Enterobacterales</taxon>
        <taxon>Erwiniaceae</taxon>
        <taxon>Pantoea</taxon>
    </lineage>
</organism>
<evidence type="ECO:0000256" key="6">
    <source>
        <dbReference type="ARBA" id="ARBA00022692"/>
    </source>
</evidence>
<comment type="caution">
    <text evidence="16">The sequence shown here is derived from an EMBL/GenBank/DDBJ whole genome shotgun (WGS) entry which is preliminary data.</text>
</comment>
<sequence>MKQLSIRNGIRALLFCMTLLLLAVSFMGIYAINAGNQSLDAINRIQGIELNKLYQSRSELMRARANAALAVRKIEIGLLDDGAKVTGQAQAAVDSSHKLLKAFVDAGTVTAHGKELADAIVSTYTIYDKEGIQPMMDALTKQYTDEYYQVLEGKQSQLAANYSKAVNDFSIYADEVSAARMQQAADNEVKMKVLIGVAMVLTLLLIVLSWQLLRRLFMEPLNQAIKHLEQIAAGDLSQPLPQAGKNEIGRLNGALAEMQLALSESVSQVREASLQIDVGSRELAAGTVHLSQRTEESAASLEQTAASMEQLTATVRLNASNAQQANQLASNVSDSADRGAEVVGYVMEKMQEITQSSNRIGDILSVIDGISFQTNILALNASVEAARAGEQGRGFAVVANEVRTLAGRSATAAKEIRELISESQTRVKEGSDMATRAGETMDEISSEVMRVTSLMKEISIASEEQSRGIEQVNQAVTQMDEAAQQNAALVEEASAATQSLEAQSQQLQQSMAQFRVTTNTI</sequence>
<dbReference type="Gene3D" id="1.10.287.950">
    <property type="entry name" value="Methyl-accepting chemotaxis protein"/>
    <property type="match status" value="1"/>
</dbReference>
<dbReference type="InterPro" id="IPR051310">
    <property type="entry name" value="MCP_chemotaxis"/>
</dbReference>
<dbReference type="RefSeq" id="WP_167140817.1">
    <property type="nucleotide sequence ID" value="NZ_VWXD01000006.1"/>
</dbReference>
<keyword evidence="3" id="KW-0488">Methylation</keyword>
<dbReference type="Pfam" id="PF02203">
    <property type="entry name" value="TarH"/>
    <property type="match status" value="1"/>
</dbReference>
<keyword evidence="2" id="KW-1003">Cell membrane</keyword>
<proteinExistence type="inferred from homology"/>
<keyword evidence="9 11" id="KW-0807">Transducer</keyword>
<evidence type="ECO:0000256" key="11">
    <source>
        <dbReference type="PROSITE-ProRule" id="PRU00284"/>
    </source>
</evidence>
<feature type="transmembrane region" description="Helical" evidence="13">
    <location>
        <begin position="193"/>
        <end position="213"/>
    </location>
</feature>
<dbReference type="EMBL" id="VWXD01000006">
    <property type="protein sequence ID" value="NIF02022.1"/>
    <property type="molecule type" value="Genomic_DNA"/>
</dbReference>
<keyword evidence="6 13" id="KW-0812">Transmembrane</keyword>
<feature type="domain" description="Methyl-accepting transducer" evidence="14">
    <location>
        <begin position="272"/>
        <end position="501"/>
    </location>
</feature>
<reference evidence="16 17" key="1">
    <citation type="journal article" date="2019" name="bioRxiv">
        <title>Bacteria contribute to plant secondary compound degradation in a generalist herbivore system.</title>
        <authorList>
            <person name="Francoeur C.B."/>
            <person name="Khadempour L."/>
            <person name="Moreira-Soto R.D."/>
            <person name="Gotting K."/>
            <person name="Book A.J."/>
            <person name="Pinto-Tomas A.A."/>
            <person name="Keefover-Ring K."/>
            <person name="Currie C.R."/>
        </authorList>
    </citation>
    <scope>NUCLEOTIDE SEQUENCE [LARGE SCALE GENOMIC DNA]</scope>
    <source>
        <strain evidence="16 17">Acro-805</strain>
    </source>
</reference>
<dbReference type="Proteomes" id="UP000780690">
    <property type="component" value="Unassembled WGS sequence"/>
</dbReference>
<dbReference type="PRINTS" id="PR00260">
    <property type="entry name" value="CHEMTRNSDUCR"/>
</dbReference>
<keyword evidence="12" id="KW-0175">Coiled coil</keyword>
<name>A0ABX0QYK7_9GAMM</name>
<evidence type="ECO:0000256" key="9">
    <source>
        <dbReference type="ARBA" id="ARBA00023224"/>
    </source>
</evidence>
<evidence type="ECO:0000256" key="3">
    <source>
        <dbReference type="ARBA" id="ARBA00022481"/>
    </source>
</evidence>
<accession>A0ABX0QYK7</accession>
<keyword evidence="5" id="KW-0997">Cell inner membrane</keyword>
<feature type="transmembrane region" description="Helical" evidence="13">
    <location>
        <begin position="12"/>
        <end position="32"/>
    </location>
</feature>
<dbReference type="Pfam" id="PF00672">
    <property type="entry name" value="HAMP"/>
    <property type="match status" value="1"/>
</dbReference>
<evidence type="ECO:0000259" key="15">
    <source>
        <dbReference type="PROSITE" id="PS50885"/>
    </source>
</evidence>
<evidence type="ECO:0000256" key="8">
    <source>
        <dbReference type="ARBA" id="ARBA00023136"/>
    </source>
</evidence>
<dbReference type="InterPro" id="IPR004090">
    <property type="entry name" value="Chemotax_Me-accpt_rcpt"/>
</dbReference>
<dbReference type="SUPFAM" id="SSF58104">
    <property type="entry name" value="Methyl-accepting chemotaxis protein (MCP) signaling domain"/>
    <property type="match status" value="1"/>
</dbReference>
<dbReference type="SMART" id="SM00283">
    <property type="entry name" value="MA"/>
    <property type="match status" value="1"/>
</dbReference>
<gene>
    <name evidence="16" type="ORF">F3J38_18470</name>
</gene>
<keyword evidence="17" id="KW-1185">Reference proteome</keyword>
<dbReference type="SUPFAM" id="SSF47170">
    <property type="entry name" value="Aspartate receptor, ligand-binding domain"/>
    <property type="match status" value="1"/>
</dbReference>
<evidence type="ECO:0000256" key="7">
    <source>
        <dbReference type="ARBA" id="ARBA00022989"/>
    </source>
</evidence>
<keyword evidence="4" id="KW-0145">Chemotaxis</keyword>
<evidence type="ECO:0000256" key="10">
    <source>
        <dbReference type="ARBA" id="ARBA00029447"/>
    </source>
</evidence>
<evidence type="ECO:0000256" key="13">
    <source>
        <dbReference type="SAM" id="Phobius"/>
    </source>
</evidence>
<evidence type="ECO:0000256" key="4">
    <source>
        <dbReference type="ARBA" id="ARBA00022500"/>
    </source>
</evidence>
<dbReference type="SMART" id="SM00304">
    <property type="entry name" value="HAMP"/>
    <property type="match status" value="1"/>
</dbReference>
<keyword evidence="7 13" id="KW-1133">Transmembrane helix</keyword>
<feature type="coiled-coil region" evidence="12">
    <location>
        <begin position="472"/>
        <end position="510"/>
    </location>
</feature>
<evidence type="ECO:0000256" key="2">
    <source>
        <dbReference type="ARBA" id="ARBA00022475"/>
    </source>
</evidence>
<evidence type="ECO:0000256" key="1">
    <source>
        <dbReference type="ARBA" id="ARBA00004429"/>
    </source>
</evidence>
<protein>
    <submittedName>
        <fullName evidence="16">HAMP domain-containing protein</fullName>
    </submittedName>
</protein>
<dbReference type="PROSITE" id="PS50111">
    <property type="entry name" value="CHEMOTAXIS_TRANSDUC_2"/>
    <property type="match status" value="1"/>
</dbReference>
<dbReference type="InterPro" id="IPR035440">
    <property type="entry name" value="4HB_MCP_dom_sf"/>
</dbReference>
<evidence type="ECO:0000313" key="17">
    <source>
        <dbReference type="Proteomes" id="UP000780690"/>
    </source>
</evidence>
<dbReference type="PROSITE" id="PS50885">
    <property type="entry name" value="HAMP"/>
    <property type="match status" value="1"/>
</dbReference>
<evidence type="ECO:0000259" key="14">
    <source>
        <dbReference type="PROSITE" id="PS50111"/>
    </source>
</evidence>
<keyword evidence="8 13" id="KW-0472">Membrane</keyword>
<feature type="domain" description="HAMP" evidence="15">
    <location>
        <begin position="215"/>
        <end position="267"/>
    </location>
</feature>
<dbReference type="InterPro" id="IPR003660">
    <property type="entry name" value="HAMP_dom"/>
</dbReference>
<evidence type="ECO:0000256" key="5">
    <source>
        <dbReference type="ARBA" id="ARBA00022519"/>
    </source>
</evidence>
<comment type="similarity">
    <text evidence="10">Belongs to the methyl-accepting chemotaxis (MCP) protein family.</text>
</comment>
<dbReference type="Pfam" id="PF00015">
    <property type="entry name" value="MCPsignal"/>
    <property type="match status" value="1"/>
</dbReference>
<dbReference type="CDD" id="cd11386">
    <property type="entry name" value="MCP_signal"/>
    <property type="match status" value="1"/>
</dbReference>
<evidence type="ECO:0000256" key="12">
    <source>
        <dbReference type="SAM" id="Coils"/>
    </source>
</evidence>